<keyword evidence="8" id="KW-0479">Metal-binding</keyword>
<dbReference type="InterPro" id="IPR042097">
    <property type="entry name" value="Aminopeptidase_N-like_N_sf"/>
</dbReference>
<keyword evidence="16" id="KW-1185">Reference proteome</keyword>
<dbReference type="Gene3D" id="2.60.40.1730">
    <property type="entry name" value="tricorn interacting facor f3 domain"/>
    <property type="match status" value="1"/>
</dbReference>
<keyword evidence="12" id="KW-0732">Signal</keyword>
<sequence length="864" mass="98247">MNNKAHTALKYSALAFSLSFLYSCAPKPTATTVLPVETGVAHTLAEYRKEVLRNIGYDIQLTIPDGKDAPILASETISFDLKNNAQPLQIDFKEKTEKLQAVSVNGKSIAIVHTNEHLVIPAKNLKKGRNEVSIKFIAGDMSLNRNEDYLYTLLVPDRARTVFPCFDQPDLKASYKLSLTIPQDWKAQANGTLQDLVIAGNTKTYSYLPSDTISTYLFSFAAGNFSRVVKEEGGRKMEFLHRETDPAKIRESMNPIFRIHADALKFMETYTQIPYPFQKFDFVAIPDFQYGGMEHVGTIQYKASTLFLDEGATQDQKIARSSLIAHETAHMWFGDLVTMEWFNDVWMKEVFANFMADKITQVSVQNSNYDLKFLVDHFPAAYGVDRTAGANPIRQDLANLQDAGTLYGNIIYHKAPIMMRQLERLMGEEQFKQGLRQYLKKYANGNASWPDLIEILDARTPTDLQAWNKVWVNEAGRPVFDYQLKTEGNKITSLTISQKGEDGSDRLWPQLFEVALVYPDRVEELSVKMDAQEVNLKEAEAKTKPLFILFNSSGQGYGVFPLDKQMLSGINKLQNPVMRASAYINLYENMLNGRDITPETLLTFTTQESARETEELNIKLLTGQLGDIYWRLLTPAKRQQVAAKLENELWKAMEQNKQPNSKKLLFKAYQSIALSKEAQDRLYNVWKEEKAPAGVKLNEDDYTSLAASLALRDYPGATAILQEQTNRINNPDRKKRMQFLMPALSGDVQQRDAFFASLKNQRNREKEAWVATALGYLHHPLRANTSEKYLRESLELVEEIQLTGDIFFPTNWLQSTFAYYQTPNAAATIRTFLSEHPNYNPKLKGKILQAADGVFRVEKVLQQQ</sequence>
<dbReference type="InterPro" id="IPR014782">
    <property type="entry name" value="Peptidase_M1_dom"/>
</dbReference>
<dbReference type="PANTHER" id="PTHR11533">
    <property type="entry name" value="PROTEASE M1 ZINC METALLOPROTEASE"/>
    <property type="match status" value="1"/>
</dbReference>
<comment type="catalytic activity">
    <reaction evidence="1">
        <text>Release of an N-terminal amino acid, Xaa-|-Yaa- from a peptide, amide or arylamide. Xaa is preferably Ala, but may be most amino acids including Pro (slow action). When a terminal hydrophobic residue is followed by a prolyl residue, the two may be released as an intact Xaa-Pro dipeptide.</text>
        <dbReference type="EC" id="3.4.11.2"/>
    </reaction>
</comment>
<comment type="cofactor">
    <cofactor evidence="2">
        <name>Zn(2+)</name>
        <dbReference type="ChEBI" id="CHEBI:29105"/>
    </cofactor>
</comment>
<dbReference type="SUPFAM" id="SSF63737">
    <property type="entry name" value="Leukotriene A4 hydrolase N-terminal domain"/>
    <property type="match status" value="1"/>
</dbReference>
<evidence type="ECO:0000256" key="1">
    <source>
        <dbReference type="ARBA" id="ARBA00000098"/>
    </source>
</evidence>
<keyword evidence="10" id="KW-0862">Zinc</keyword>
<evidence type="ECO:0000259" key="14">
    <source>
        <dbReference type="Pfam" id="PF17900"/>
    </source>
</evidence>
<dbReference type="RefSeq" id="WP_250431018.1">
    <property type="nucleotide sequence ID" value="NZ_JALPRR010000003.1"/>
</dbReference>
<dbReference type="CDD" id="cd09602">
    <property type="entry name" value="M1_APN"/>
    <property type="match status" value="1"/>
</dbReference>
<evidence type="ECO:0000256" key="9">
    <source>
        <dbReference type="ARBA" id="ARBA00022801"/>
    </source>
</evidence>
<comment type="similarity">
    <text evidence="3">Belongs to the peptidase M1 family.</text>
</comment>
<feature type="domain" description="Peptidase M1 membrane alanine aminopeptidase" evidence="13">
    <location>
        <begin position="260"/>
        <end position="467"/>
    </location>
</feature>
<dbReference type="EMBL" id="JBHUIM010000002">
    <property type="protein sequence ID" value="MFD2247838.1"/>
    <property type="molecule type" value="Genomic_DNA"/>
</dbReference>
<keyword evidence="6" id="KW-0031">Aminopeptidase</keyword>
<dbReference type="PROSITE" id="PS51257">
    <property type="entry name" value="PROKAR_LIPOPROTEIN"/>
    <property type="match status" value="1"/>
</dbReference>
<feature type="domain" description="Aminopeptidase N-like N-terminal" evidence="14">
    <location>
        <begin position="57"/>
        <end position="217"/>
    </location>
</feature>
<dbReference type="PRINTS" id="PR00756">
    <property type="entry name" value="ALADIPTASE"/>
</dbReference>
<evidence type="ECO:0000256" key="3">
    <source>
        <dbReference type="ARBA" id="ARBA00010136"/>
    </source>
</evidence>
<keyword evidence="11" id="KW-0482">Metalloprotease</keyword>
<evidence type="ECO:0000259" key="13">
    <source>
        <dbReference type="Pfam" id="PF01433"/>
    </source>
</evidence>
<feature type="chain" id="PRO_5047423349" description="Aminopeptidase N" evidence="12">
    <location>
        <begin position="26"/>
        <end position="864"/>
    </location>
</feature>
<dbReference type="InterPro" id="IPR027268">
    <property type="entry name" value="Peptidase_M4/M1_CTD_sf"/>
</dbReference>
<dbReference type="PANTHER" id="PTHR11533:SF174">
    <property type="entry name" value="PUROMYCIN-SENSITIVE AMINOPEPTIDASE-RELATED"/>
    <property type="match status" value="1"/>
</dbReference>
<dbReference type="Proteomes" id="UP001597374">
    <property type="component" value="Unassembled WGS sequence"/>
</dbReference>
<name>A0ABW5D0J5_9BACT</name>
<evidence type="ECO:0000256" key="6">
    <source>
        <dbReference type="ARBA" id="ARBA00022438"/>
    </source>
</evidence>
<dbReference type="InterPro" id="IPR045357">
    <property type="entry name" value="Aminopeptidase_N-like_N"/>
</dbReference>
<reference evidence="16" key="1">
    <citation type="journal article" date="2019" name="Int. J. Syst. Evol. Microbiol.">
        <title>The Global Catalogue of Microorganisms (GCM) 10K type strain sequencing project: providing services to taxonomists for standard genome sequencing and annotation.</title>
        <authorList>
            <consortium name="The Broad Institute Genomics Platform"/>
            <consortium name="The Broad Institute Genome Sequencing Center for Infectious Disease"/>
            <person name="Wu L."/>
            <person name="Ma J."/>
        </authorList>
    </citation>
    <scope>NUCLEOTIDE SEQUENCE [LARGE SCALE GENOMIC DNA]</scope>
    <source>
        <strain evidence="16">CGMCC 4.1782</strain>
    </source>
</reference>
<evidence type="ECO:0000256" key="11">
    <source>
        <dbReference type="ARBA" id="ARBA00023049"/>
    </source>
</evidence>
<evidence type="ECO:0000256" key="10">
    <source>
        <dbReference type="ARBA" id="ARBA00022833"/>
    </source>
</evidence>
<evidence type="ECO:0000256" key="4">
    <source>
        <dbReference type="ARBA" id="ARBA00012564"/>
    </source>
</evidence>
<evidence type="ECO:0000256" key="2">
    <source>
        <dbReference type="ARBA" id="ARBA00001947"/>
    </source>
</evidence>
<dbReference type="InterPro" id="IPR001930">
    <property type="entry name" value="Peptidase_M1"/>
</dbReference>
<dbReference type="Pfam" id="PF01433">
    <property type="entry name" value="Peptidase_M1"/>
    <property type="match status" value="1"/>
</dbReference>
<comment type="caution">
    <text evidence="15">The sequence shown here is derived from an EMBL/GenBank/DDBJ whole genome shotgun (WGS) entry which is preliminary data.</text>
</comment>
<feature type="signal peptide" evidence="12">
    <location>
        <begin position="1"/>
        <end position="25"/>
    </location>
</feature>
<dbReference type="Gene3D" id="1.10.390.10">
    <property type="entry name" value="Neutral Protease Domain 2"/>
    <property type="match status" value="1"/>
</dbReference>
<dbReference type="InterPro" id="IPR050344">
    <property type="entry name" value="Peptidase_M1_aminopeptidases"/>
</dbReference>
<proteinExistence type="inferred from homology"/>
<evidence type="ECO:0000313" key="16">
    <source>
        <dbReference type="Proteomes" id="UP001597374"/>
    </source>
</evidence>
<evidence type="ECO:0000256" key="5">
    <source>
        <dbReference type="ARBA" id="ARBA00015611"/>
    </source>
</evidence>
<dbReference type="EC" id="3.4.11.2" evidence="4"/>
<evidence type="ECO:0000313" key="15">
    <source>
        <dbReference type="EMBL" id="MFD2247838.1"/>
    </source>
</evidence>
<evidence type="ECO:0000256" key="8">
    <source>
        <dbReference type="ARBA" id="ARBA00022723"/>
    </source>
</evidence>
<evidence type="ECO:0000256" key="7">
    <source>
        <dbReference type="ARBA" id="ARBA00022670"/>
    </source>
</evidence>
<keyword evidence="9" id="KW-0378">Hydrolase</keyword>
<accession>A0ABW5D0J5</accession>
<keyword evidence="7" id="KW-0645">Protease</keyword>
<dbReference type="Pfam" id="PF17900">
    <property type="entry name" value="Peptidase_M1_N"/>
    <property type="match status" value="1"/>
</dbReference>
<organism evidence="15 16">
    <name type="scientific">Pontibacter ruber</name>
    <dbReference type="NCBI Taxonomy" id="1343895"/>
    <lineage>
        <taxon>Bacteria</taxon>
        <taxon>Pseudomonadati</taxon>
        <taxon>Bacteroidota</taxon>
        <taxon>Cytophagia</taxon>
        <taxon>Cytophagales</taxon>
        <taxon>Hymenobacteraceae</taxon>
        <taxon>Pontibacter</taxon>
    </lineage>
</organism>
<evidence type="ECO:0000256" key="12">
    <source>
        <dbReference type="SAM" id="SignalP"/>
    </source>
</evidence>
<gene>
    <name evidence="15" type="ORF">ACFSKP_16345</name>
</gene>
<dbReference type="SUPFAM" id="SSF55486">
    <property type="entry name" value="Metalloproteases ('zincins'), catalytic domain"/>
    <property type="match status" value="1"/>
</dbReference>
<protein>
    <recommendedName>
        <fullName evidence="5">Aminopeptidase N</fullName>
        <ecNumber evidence="4">3.4.11.2</ecNumber>
    </recommendedName>
</protein>